<name>A0ABU8MJR8_9PSEU</name>
<feature type="compositionally biased region" description="Low complexity" evidence="1">
    <location>
        <begin position="263"/>
        <end position="274"/>
    </location>
</feature>
<accession>A0ABU8MJR8</accession>
<feature type="compositionally biased region" description="Basic and acidic residues" evidence="1">
    <location>
        <begin position="278"/>
        <end position="288"/>
    </location>
</feature>
<organism evidence="2 3">
    <name type="scientific">Actinomycetospora aurantiaca</name>
    <dbReference type="NCBI Taxonomy" id="3129233"/>
    <lineage>
        <taxon>Bacteria</taxon>
        <taxon>Bacillati</taxon>
        <taxon>Actinomycetota</taxon>
        <taxon>Actinomycetes</taxon>
        <taxon>Pseudonocardiales</taxon>
        <taxon>Pseudonocardiaceae</taxon>
        <taxon>Actinomycetospora</taxon>
    </lineage>
</organism>
<evidence type="ECO:0000313" key="2">
    <source>
        <dbReference type="EMBL" id="MEJ2866693.1"/>
    </source>
</evidence>
<dbReference type="EMBL" id="JBBEGN010000001">
    <property type="protein sequence ID" value="MEJ2866693.1"/>
    <property type="molecule type" value="Genomic_DNA"/>
</dbReference>
<reference evidence="2 3" key="1">
    <citation type="submission" date="2024-03" db="EMBL/GenBank/DDBJ databases">
        <title>Actinomycetospora sp. OC33-EN08, a novel actinomycete isolated from wild orchid (Aerides multiflora).</title>
        <authorList>
            <person name="Suriyachadkun C."/>
        </authorList>
    </citation>
    <scope>NUCLEOTIDE SEQUENCE [LARGE SCALE GENOMIC DNA]</scope>
    <source>
        <strain evidence="2 3">OC33-EN08</strain>
    </source>
</reference>
<evidence type="ECO:0000256" key="1">
    <source>
        <dbReference type="SAM" id="MobiDB-lite"/>
    </source>
</evidence>
<dbReference type="RefSeq" id="WP_337693308.1">
    <property type="nucleotide sequence ID" value="NZ_JBBEGN010000001.1"/>
</dbReference>
<gene>
    <name evidence="2" type="ORF">WCD74_02895</name>
</gene>
<dbReference type="Proteomes" id="UP001385809">
    <property type="component" value="Unassembled WGS sequence"/>
</dbReference>
<protein>
    <submittedName>
        <fullName evidence="2">IniB N-terminal domain-containing protein</fullName>
    </submittedName>
</protein>
<feature type="region of interest" description="Disordered" evidence="1">
    <location>
        <begin position="251"/>
        <end position="358"/>
    </location>
</feature>
<evidence type="ECO:0000313" key="3">
    <source>
        <dbReference type="Proteomes" id="UP001385809"/>
    </source>
</evidence>
<proteinExistence type="predicted"/>
<keyword evidence="3" id="KW-1185">Reference proteome</keyword>
<dbReference type="InterPro" id="IPR049709">
    <property type="entry name" value="IniB-like_N"/>
</dbReference>
<sequence>MAGAPPATTVLPTPLAAARRERHTFDAWGHTMVAEKTLLEFLLDLLSDKEALAAFKEDPEGALKAAGLEHVCVEDIQDLVPVVLEKCSPEDCAKYEDDCDDDKCHDDEWRECREDEHWTGKHHDECDDDHGHHGNSHHDYEMHKVITHLTYVTNNFTIDNSINVWNAGDGDVLIVNGDGNIIGDNNVTGDGNTIGDGNGSGNVGDGAVVGDFNGSGNISGELNLDLGLLPELPPLVLPGGSLDLPLDVDVPDSPAALTSQVASTESSESEPTSVEEPEPTHETEDHGSYTEVNGHGNIIGDDNVTGHGNTIGDGNGSNNIGDGAVVGNGNGSGNVDLSADVDLGGDDVEVPIQDGAGV</sequence>
<dbReference type="NCBIfam" id="NF038175">
    <property type="entry name" value="IniB_NTERM"/>
    <property type="match status" value="1"/>
</dbReference>
<comment type="caution">
    <text evidence="2">The sequence shown here is derived from an EMBL/GenBank/DDBJ whole genome shotgun (WGS) entry which is preliminary data.</text>
</comment>